<protein>
    <submittedName>
        <fullName evidence="1">Uncharacterized protein</fullName>
    </submittedName>
</protein>
<organism evidence="1 2">
    <name type="scientific">Novosphingobium jiangmenense</name>
    <dbReference type="NCBI Taxonomy" id="2791981"/>
    <lineage>
        <taxon>Bacteria</taxon>
        <taxon>Pseudomonadati</taxon>
        <taxon>Pseudomonadota</taxon>
        <taxon>Alphaproteobacteria</taxon>
        <taxon>Sphingomonadales</taxon>
        <taxon>Sphingomonadaceae</taxon>
        <taxon>Novosphingobium</taxon>
    </lineage>
</organism>
<dbReference type="RefSeq" id="WP_214652301.1">
    <property type="nucleotide sequence ID" value="NZ_JADQDC010000005.1"/>
</dbReference>
<proteinExistence type="predicted"/>
<gene>
    <name evidence="1" type="ORF">I2488_08720</name>
</gene>
<accession>A0ABS0HFN6</accession>
<dbReference type="EMBL" id="JADQDC010000005">
    <property type="protein sequence ID" value="MBF9151087.1"/>
    <property type="molecule type" value="Genomic_DNA"/>
</dbReference>
<name>A0ABS0HFN6_9SPHN</name>
<evidence type="ECO:0000313" key="1">
    <source>
        <dbReference type="EMBL" id="MBF9151087.1"/>
    </source>
</evidence>
<dbReference type="Proteomes" id="UP000600799">
    <property type="component" value="Unassembled WGS sequence"/>
</dbReference>
<evidence type="ECO:0000313" key="2">
    <source>
        <dbReference type="Proteomes" id="UP000600799"/>
    </source>
</evidence>
<sequence length="45" mass="4942">MSMVSSDTDAAQTLQLEAKIALHRSISQLHTMQLTAQKTSLSRVI</sequence>
<comment type="caution">
    <text evidence="1">The sequence shown here is derived from an EMBL/GenBank/DDBJ whole genome shotgun (WGS) entry which is preliminary data.</text>
</comment>
<keyword evidence="2" id="KW-1185">Reference proteome</keyword>
<reference evidence="1 2" key="1">
    <citation type="submission" date="2020-11" db="EMBL/GenBank/DDBJ databases">
        <title>The genome sequence of Novosphingobium sp. 1Y9A.</title>
        <authorList>
            <person name="Liu Y."/>
        </authorList>
    </citation>
    <scope>NUCLEOTIDE SEQUENCE [LARGE SCALE GENOMIC DNA]</scope>
    <source>
        <strain evidence="1 2">1Y9A</strain>
    </source>
</reference>